<reference evidence="4" key="1">
    <citation type="submission" date="2016-10" db="EMBL/GenBank/DDBJ databases">
        <authorList>
            <person name="Varghese N."/>
            <person name="Submissions S."/>
        </authorList>
    </citation>
    <scope>NUCLEOTIDE SEQUENCE [LARGE SCALE GENOMIC DNA]</scope>
    <source>
        <strain evidence="4">IBRC-M 10761</strain>
    </source>
</reference>
<dbReference type="InterPro" id="IPR005135">
    <property type="entry name" value="Endo/exonuclease/phosphatase"/>
</dbReference>
<dbReference type="Proteomes" id="UP000199403">
    <property type="component" value="Unassembled WGS sequence"/>
</dbReference>
<dbReference type="AlphaFoldDB" id="A0A1H6VVK7"/>
<proteinExistence type="predicted"/>
<keyword evidence="3" id="KW-0540">Nuclease</keyword>
<keyword evidence="3" id="KW-0378">Hydrolase</keyword>
<keyword evidence="1" id="KW-1133">Transmembrane helix</keyword>
<keyword evidence="1" id="KW-0812">Transmembrane</keyword>
<dbReference type="EMBL" id="FNZH01000002">
    <property type="protein sequence ID" value="SEJ08669.1"/>
    <property type="molecule type" value="Genomic_DNA"/>
</dbReference>
<dbReference type="OrthoDB" id="9796594at2"/>
<protein>
    <submittedName>
        <fullName evidence="3">Uncharacterized conserved protein YafD, endonuclease/exonuclease/phosphatase (EEP) superfamily</fullName>
    </submittedName>
</protein>
<dbReference type="GO" id="GO:0004519">
    <property type="term" value="F:endonuclease activity"/>
    <property type="evidence" value="ECO:0007669"/>
    <property type="project" value="UniProtKB-KW"/>
</dbReference>
<feature type="transmembrane region" description="Helical" evidence="1">
    <location>
        <begin position="62"/>
        <end position="79"/>
    </location>
</feature>
<accession>A0A1H6VVK7</accession>
<evidence type="ECO:0000313" key="4">
    <source>
        <dbReference type="Proteomes" id="UP000199403"/>
    </source>
</evidence>
<dbReference type="InterPro" id="IPR036691">
    <property type="entry name" value="Endo/exonu/phosph_ase_sf"/>
</dbReference>
<feature type="transmembrane region" description="Helical" evidence="1">
    <location>
        <begin position="37"/>
        <end position="56"/>
    </location>
</feature>
<name>A0A1H6VVK7_9BACT</name>
<dbReference type="Gene3D" id="3.60.10.10">
    <property type="entry name" value="Endonuclease/exonuclease/phosphatase"/>
    <property type="match status" value="1"/>
</dbReference>
<keyword evidence="1" id="KW-0472">Membrane</keyword>
<evidence type="ECO:0000259" key="2">
    <source>
        <dbReference type="Pfam" id="PF03372"/>
    </source>
</evidence>
<feature type="domain" description="Endonuclease/exonuclease/phosphatase" evidence="2">
    <location>
        <begin position="111"/>
        <end position="315"/>
    </location>
</feature>
<gene>
    <name evidence="3" type="ORF">SAMN05192553_102318</name>
</gene>
<evidence type="ECO:0000256" key="1">
    <source>
        <dbReference type="SAM" id="Phobius"/>
    </source>
</evidence>
<keyword evidence="3" id="KW-0269">Exonuclease</keyword>
<dbReference type="STRING" id="1416801.SAMN05192553_102318"/>
<keyword evidence="4" id="KW-1185">Reference proteome</keyword>
<feature type="transmembrane region" description="Helical" evidence="1">
    <location>
        <begin position="6"/>
        <end position="25"/>
    </location>
</feature>
<evidence type="ECO:0000313" key="3">
    <source>
        <dbReference type="EMBL" id="SEJ08669.1"/>
    </source>
</evidence>
<dbReference type="GO" id="GO:0004527">
    <property type="term" value="F:exonuclease activity"/>
    <property type="evidence" value="ECO:0007669"/>
    <property type="project" value="UniProtKB-KW"/>
</dbReference>
<dbReference type="Pfam" id="PF03372">
    <property type="entry name" value="Exo_endo_phos"/>
    <property type="match status" value="1"/>
</dbReference>
<sequence length="359" mass="41282">MELALSLIRIFLAAFGMVAVFASKLKLGHWSVRMFDFPRLQLLFLAFVTLVLFFIPYLNTDLWNLLLLSGVVASFFFQARKIFPYTVFSGKEVQSSTKQATKDEISLLVSNVYTPNREADKLISLVRRYEPNLVLTLESDAWWEKQLEVLQPEYPQQVKIPLDNQYGMHLYANLALENVKVHYLVKADIPSIHAEAVLPSGKKVQIHCLHPEPPSPSESDTSVPRDAELLIVGKNVKNAELPVLVFGDLNDVAWSRTTRLFQKISGLLDPRKGRGFFNTFHAKHPMLRWPLDHIFLSRHFVLKQIKRLPSISSDHFPMYARFELSPANGQENEKEKLDQDEKEWTRETIDEANPRILTI</sequence>
<organism evidence="3 4">
    <name type="scientific">Cyclobacterium xiamenense</name>
    <dbReference type="NCBI Taxonomy" id="1297121"/>
    <lineage>
        <taxon>Bacteria</taxon>
        <taxon>Pseudomonadati</taxon>
        <taxon>Bacteroidota</taxon>
        <taxon>Cytophagia</taxon>
        <taxon>Cytophagales</taxon>
        <taxon>Cyclobacteriaceae</taxon>
        <taxon>Cyclobacterium</taxon>
    </lineage>
</organism>
<dbReference type="RefSeq" id="WP_092171058.1">
    <property type="nucleotide sequence ID" value="NZ_FNZH01000002.1"/>
</dbReference>
<dbReference type="SUPFAM" id="SSF56219">
    <property type="entry name" value="DNase I-like"/>
    <property type="match status" value="1"/>
</dbReference>
<keyword evidence="3" id="KW-0255">Endonuclease</keyword>